<feature type="non-terminal residue" evidence="1">
    <location>
        <position position="64"/>
    </location>
</feature>
<dbReference type="GO" id="GO:0005524">
    <property type="term" value="F:ATP binding"/>
    <property type="evidence" value="ECO:0007669"/>
    <property type="project" value="TreeGrafter"/>
</dbReference>
<dbReference type="AlphaFoldDB" id="A0AA38GKJ8"/>
<dbReference type="PANTHER" id="PTHR48102:SF7">
    <property type="entry name" value="ATP-DEPENDENT CLP PROTEASE ATP-BINDING SUBUNIT CLPX-LIKE, MITOCHONDRIAL"/>
    <property type="match status" value="1"/>
</dbReference>
<dbReference type="GO" id="GO:0016887">
    <property type="term" value="F:ATP hydrolysis activity"/>
    <property type="evidence" value="ECO:0007669"/>
    <property type="project" value="TreeGrafter"/>
</dbReference>
<dbReference type="GO" id="GO:0051603">
    <property type="term" value="P:proteolysis involved in protein catabolic process"/>
    <property type="evidence" value="ECO:0007669"/>
    <property type="project" value="TreeGrafter"/>
</dbReference>
<dbReference type="PANTHER" id="PTHR48102">
    <property type="entry name" value="ATP-DEPENDENT CLP PROTEASE ATP-BINDING SUBUNIT CLPX-LIKE, MITOCHONDRIAL-RELATED"/>
    <property type="match status" value="1"/>
</dbReference>
<dbReference type="InterPro" id="IPR027417">
    <property type="entry name" value="P-loop_NTPase"/>
</dbReference>
<gene>
    <name evidence="1" type="ORF">KI387_018008</name>
</gene>
<protein>
    <submittedName>
        <fullName evidence="1">Uncharacterized protein</fullName>
    </submittedName>
</protein>
<proteinExistence type="predicted"/>
<sequence>VLAVAVHNHYKRIHYESLKRDHFVDILTEGPGMYGTGLQREETDEGHIVELEKSNVLIMGPTGC</sequence>
<evidence type="ECO:0000313" key="1">
    <source>
        <dbReference type="EMBL" id="KAH9323369.1"/>
    </source>
</evidence>
<dbReference type="EMBL" id="JAHRHJ020000003">
    <property type="protein sequence ID" value="KAH9323369.1"/>
    <property type="molecule type" value="Genomic_DNA"/>
</dbReference>
<dbReference type="Gene3D" id="3.40.50.300">
    <property type="entry name" value="P-loop containing nucleotide triphosphate hydrolases"/>
    <property type="match status" value="1"/>
</dbReference>
<name>A0AA38GKJ8_TAXCH</name>
<keyword evidence="2" id="KW-1185">Reference proteome</keyword>
<organism evidence="1 2">
    <name type="scientific">Taxus chinensis</name>
    <name type="common">Chinese yew</name>
    <name type="synonym">Taxus wallichiana var. chinensis</name>
    <dbReference type="NCBI Taxonomy" id="29808"/>
    <lineage>
        <taxon>Eukaryota</taxon>
        <taxon>Viridiplantae</taxon>
        <taxon>Streptophyta</taxon>
        <taxon>Embryophyta</taxon>
        <taxon>Tracheophyta</taxon>
        <taxon>Spermatophyta</taxon>
        <taxon>Pinopsida</taxon>
        <taxon>Pinidae</taxon>
        <taxon>Conifers II</taxon>
        <taxon>Cupressales</taxon>
        <taxon>Taxaceae</taxon>
        <taxon>Taxus</taxon>
    </lineage>
</organism>
<dbReference type="Proteomes" id="UP000824469">
    <property type="component" value="Unassembled WGS sequence"/>
</dbReference>
<comment type="caution">
    <text evidence="1">The sequence shown here is derived from an EMBL/GenBank/DDBJ whole genome shotgun (WGS) entry which is preliminary data.</text>
</comment>
<accession>A0AA38GKJ8</accession>
<feature type="non-terminal residue" evidence="1">
    <location>
        <position position="1"/>
    </location>
</feature>
<dbReference type="GO" id="GO:0005759">
    <property type="term" value="C:mitochondrial matrix"/>
    <property type="evidence" value="ECO:0007669"/>
    <property type="project" value="TreeGrafter"/>
</dbReference>
<dbReference type="InterPro" id="IPR050052">
    <property type="entry name" value="ATP-dep_Clp_protease_ClpX"/>
</dbReference>
<reference evidence="1 2" key="1">
    <citation type="journal article" date="2021" name="Nat. Plants">
        <title>The Taxus genome provides insights into paclitaxel biosynthesis.</title>
        <authorList>
            <person name="Xiong X."/>
            <person name="Gou J."/>
            <person name="Liao Q."/>
            <person name="Li Y."/>
            <person name="Zhou Q."/>
            <person name="Bi G."/>
            <person name="Li C."/>
            <person name="Du R."/>
            <person name="Wang X."/>
            <person name="Sun T."/>
            <person name="Guo L."/>
            <person name="Liang H."/>
            <person name="Lu P."/>
            <person name="Wu Y."/>
            <person name="Zhang Z."/>
            <person name="Ro D.K."/>
            <person name="Shang Y."/>
            <person name="Huang S."/>
            <person name="Yan J."/>
        </authorList>
    </citation>
    <scope>NUCLEOTIDE SEQUENCE [LARGE SCALE GENOMIC DNA]</scope>
    <source>
        <strain evidence="1">Ta-2019</strain>
    </source>
</reference>
<evidence type="ECO:0000313" key="2">
    <source>
        <dbReference type="Proteomes" id="UP000824469"/>
    </source>
</evidence>